<evidence type="ECO:0000259" key="9">
    <source>
        <dbReference type="Pfam" id="PF13967"/>
    </source>
</evidence>
<feature type="transmembrane region" description="Helical" evidence="7">
    <location>
        <begin position="414"/>
        <end position="435"/>
    </location>
</feature>
<organism evidence="11">
    <name type="scientific">Lepeophtheirus salmonis</name>
    <name type="common">Salmon louse</name>
    <name type="synonym">Caligus salmonis</name>
    <dbReference type="NCBI Taxonomy" id="72036"/>
    <lineage>
        <taxon>Eukaryota</taxon>
        <taxon>Metazoa</taxon>
        <taxon>Ecdysozoa</taxon>
        <taxon>Arthropoda</taxon>
        <taxon>Crustacea</taxon>
        <taxon>Multicrustacea</taxon>
        <taxon>Hexanauplia</taxon>
        <taxon>Copepoda</taxon>
        <taxon>Siphonostomatoida</taxon>
        <taxon>Caligidae</taxon>
        <taxon>Lepeophtheirus</taxon>
    </lineage>
</organism>
<evidence type="ECO:0000256" key="6">
    <source>
        <dbReference type="ARBA" id="ARBA00023136"/>
    </source>
</evidence>
<reference evidence="11" key="1">
    <citation type="submission" date="2014-05" db="EMBL/GenBank/DDBJ databases">
        <authorList>
            <person name="Chronopoulou M."/>
        </authorList>
    </citation>
    <scope>NUCLEOTIDE SEQUENCE</scope>
    <source>
        <tissue evidence="11">Whole organism</tissue>
    </source>
</reference>
<feature type="transmembrane region" description="Helical" evidence="7">
    <location>
        <begin position="116"/>
        <end position="137"/>
    </location>
</feature>
<feature type="domain" description="CSC1/OSCA1-like N-terminal transmembrane" evidence="9">
    <location>
        <begin position="100"/>
        <end position="181"/>
    </location>
</feature>
<accession>A0A0K2UKT1</accession>
<dbReference type="InterPro" id="IPR045122">
    <property type="entry name" value="Csc1-like"/>
</dbReference>
<evidence type="ECO:0000256" key="3">
    <source>
        <dbReference type="ARBA" id="ARBA00022448"/>
    </source>
</evidence>
<proteinExistence type="inferred from homology"/>
<feature type="transmembrane region" description="Helical" evidence="7">
    <location>
        <begin position="369"/>
        <end position="388"/>
    </location>
</feature>
<dbReference type="OrthoDB" id="1689567at2759"/>
<feature type="transmembrane region" description="Helical" evidence="7">
    <location>
        <begin position="568"/>
        <end position="594"/>
    </location>
</feature>
<keyword evidence="4 7" id="KW-0812">Transmembrane</keyword>
<dbReference type="PANTHER" id="PTHR13018">
    <property type="entry name" value="PROBABLE MEMBRANE PROTEIN DUF221-RELATED"/>
    <property type="match status" value="1"/>
</dbReference>
<evidence type="ECO:0000256" key="1">
    <source>
        <dbReference type="ARBA" id="ARBA00004141"/>
    </source>
</evidence>
<dbReference type="InterPro" id="IPR003864">
    <property type="entry name" value="CSC1/OSCA1-like_7TM"/>
</dbReference>
<feature type="domain" description="CSC1/OSCA1-like 7TM region" evidence="8">
    <location>
        <begin position="367"/>
        <end position="635"/>
    </location>
</feature>
<comment type="subcellular location">
    <subcellularLocation>
        <location evidence="1">Membrane</location>
        <topology evidence="1">Multi-pass membrane protein</topology>
    </subcellularLocation>
</comment>
<evidence type="ECO:0000259" key="10">
    <source>
        <dbReference type="Pfam" id="PF14703"/>
    </source>
</evidence>
<sequence>MDATEEDDLAHCSTLNVSHTDILYILGRNRYEGLPDMLIFNSAVSVALLAILLLIPTRVDEYSSPEDYTKYVFDCGVRINKFVRFVLSRDWMYMKEEVFLQLYDQESYHLLRFQRYLIISLVLMSSINLCIIMPINIKKGDNQFPDSFSASTLGNLSHRSPYVWAHIIVGNLHTLIIMVVMRQFVSKFDKIRFSPEDNVEKLILLKGLPSLMNKESAVIDWFAQKYPWTRIRNVSFVYKIKLIEKLKTELRRVEKVLSVCTKEDKTFRRTKLLGCFYGSGRKNAKSFYESMRCQILEDINEEKRKRIIEGPLHWAFVEFESNAHAKFIMECEKYYQIKETTFEILPAPSEDNIEWGNFTTNFGALMRDVFVNLGLFLTFIFFTTPQIIMGSLDDILTMIYFDKNVKVPSLIKSYIPIILTSIIGKASIFFVMLSTRLLGITTQTKINQKILTRGSAYFLFIVLILPAFGSLSIESLVQLYWNLFIEGSIGNNKNKSRWECIFLPNSGVFFIDYLITSAFFGNVFQLRKVKCLMKFILDTIISSSWLEVRVRNEEGMGKVWFGQEYAYFIVQFFIGAALGVSCPWVTVFALLFMIIRHLVDTDHFQGSYESTKLGVDFYVLIVSIAIGGTLFQQFFTSLFLSIKSYGEDHFLKAEMFSALLSIFFTFVTSCELSNRWKKIIPIINMKRIRQYI</sequence>
<feature type="transmembrane region" description="Helical" evidence="7">
    <location>
        <begin position="655"/>
        <end position="672"/>
    </location>
</feature>
<feature type="transmembrane region" description="Helical" evidence="7">
    <location>
        <begin position="163"/>
        <end position="185"/>
    </location>
</feature>
<dbReference type="GO" id="GO:0005886">
    <property type="term" value="C:plasma membrane"/>
    <property type="evidence" value="ECO:0007669"/>
    <property type="project" value="TreeGrafter"/>
</dbReference>
<dbReference type="Pfam" id="PF14703">
    <property type="entry name" value="PHM7_cyt"/>
    <property type="match status" value="1"/>
</dbReference>
<dbReference type="Pfam" id="PF02714">
    <property type="entry name" value="RSN1_7TM"/>
    <property type="match status" value="1"/>
</dbReference>
<keyword evidence="3" id="KW-0813">Transport</keyword>
<evidence type="ECO:0000259" key="8">
    <source>
        <dbReference type="Pfam" id="PF02714"/>
    </source>
</evidence>
<dbReference type="Pfam" id="PF13967">
    <property type="entry name" value="RSN1_TM"/>
    <property type="match status" value="1"/>
</dbReference>
<feature type="transmembrane region" description="Helical" evidence="7">
    <location>
        <begin position="37"/>
        <end position="55"/>
    </location>
</feature>
<feature type="transmembrane region" description="Helical" evidence="7">
    <location>
        <begin position="615"/>
        <end position="635"/>
    </location>
</feature>
<dbReference type="PANTHER" id="PTHR13018:SF5">
    <property type="entry name" value="RE44586P"/>
    <property type="match status" value="1"/>
</dbReference>
<name>A0A0K2UKT1_LEPSM</name>
<evidence type="ECO:0000313" key="11">
    <source>
        <dbReference type="EMBL" id="CDW38844.1"/>
    </source>
</evidence>
<evidence type="ECO:0000256" key="5">
    <source>
        <dbReference type="ARBA" id="ARBA00022989"/>
    </source>
</evidence>
<keyword evidence="6 7" id="KW-0472">Membrane</keyword>
<dbReference type="AlphaFoldDB" id="A0A0K2UKT1"/>
<comment type="similarity">
    <text evidence="2">Belongs to the CSC1 (TC 1.A.17) family.</text>
</comment>
<protein>
    <submittedName>
        <fullName evidence="11">Transmembrane protein 63A [Ovis aries]</fullName>
    </submittedName>
</protein>
<evidence type="ECO:0000256" key="7">
    <source>
        <dbReference type="SAM" id="Phobius"/>
    </source>
</evidence>
<gene>
    <name evidence="11" type="primary">TMEM63A</name>
</gene>
<dbReference type="InterPro" id="IPR032880">
    <property type="entry name" value="CSC1/OSCA1-like_N"/>
</dbReference>
<dbReference type="EMBL" id="HACA01021483">
    <property type="protein sequence ID" value="CDW38844.1"/>
    <property type="molecule type" value="Transcribed_RNA"/>
</dbReference>
<feature type="transmembrane region" description="Helical" evidence="7">
    <location>
        <begin position="456"/>
        <end position="481"/>
    </location>
</feature>
<feature type="domain" description="CSC1/OSCA1-like cytosolic" evidence="10">
    <location>
        <begin position="203"/>
        <end position="357"/>
    </location>
</feature>
<evidence type="ECO:0000256" key="4">
    <source>
        <dbReference type="ARBA" id="ARBA00022692"/>
    </source>
</evidence>
<keyword evidence="5 7" id="KW-1133">Transmembrane helix</keyword>
<evidence type="ECO:0000256" key="2">
    <source>
        <dbReference type="ARBA" id="ARBA00007779"/>
    </source>
</evidence>
<dbReference type="InterPro" id="IPR027815">
    <property type="entry name" value="CSC1/OSCA1-like_cyt"/>
</dbReference>
<dbReference type="GO" id="GO:0005227">
    <property type="term" value="F:calcium-activated cation channel activity"/>
    <property type="evidence" value="ECO:0007669"/>
    <property type="project" value="InterPro"/>
</dbReference>